<accession>A0A420ZB27</accession>
<evidence type="ECO:0000313" key="1">
    <source>
        <dbReference type="EMBL" id="RLC35932.1"/>
    </source>
</evidence>
<protein>
    <submittedName>
        <fullName evidence="1">Uncharacterized protein</fullName>
    </submittedName>
</protein>
<gene>
    <name evidence="1" type="ORF">DRH29_05515</name>
</gene>
<dbReference type="AlphaFoldDB" id="A0A420ZB27"/>
<dbReference type="Proteomes" id="UP000281261">
    <property type="component" value="Unassembled WGS sequence"/>
</dbReference>
<reference evidence="1 2" key="1">
    <citation type="submission" date="2018-06" db="EMBL/GenBank/DDBJ databases">
        <title>Extensive metabolic versatility and redundancy in microbially diverse, dynamic hydrothermal sediments.</title>
        <authorList>
            <person name="Dombrowski N."/>
            <person name="Teske A."/>
            <person name="Baker B.J."/>
        </authorList>
    </citation>
    <scope>NUCLEOTIDE SEQUENCE [LARGE SCALE GENOMIC DNA]</scope>
    <source>
        <strain evidence="1">B79_G16</strain>
    </source>
</reference>
<feature type="non-terminal residue" evidence="1">
    <location>
        <position position="1"/>
    </location>
</feature>
<organism evidence="1 2">
    <name type="scientific">candidate division Kazan bacterium</name>
    <dbReference type="NCBI Taxonomy" id="2202143"/>
    <lineage>
        <taxon>Bacteria</taxon>
        <taxon>Bacteria division Kazan-3B-28</taxon>
    </lineage>
</organism>
<sequence length="681" mass="78572">EKILDKPGDVPRKVEDKRLIGRLAGMGVKSVESAEKALDFSAPYLSSVWSKAKTLARISMMKPIPAALHIGYRVLDWLAERKGSPELTYKAVKLAKASFLLQVLKPLDLAIIAVVLGVKKGIEVYGARRIPNLLKIARREAYDKGYPEIADLVHKGRIWRATHQARITGVELKSLELLNRKVDKLIRKIDAEVFRYVDEGVLDLKKLYALVGKISVVDEELAKKIREIVEVGDAKPYLLYRAKDEILRWSLTGKFTPSVVNYALRISDDYTKTYIKGFKEGAFTADFEKAINLAKKGLAWSSAEEFQYWRGFVDALAELYPKTLVEVGGVKLKFEELADWYSGTLRGFDFFITREEKIERVTVAVATFRVAEKPELKAVFRELGWFERLLAEGQENAWNRLFTDKTWRMLFYYLEAERVLQPEVYHEIEVARLRKKREILRELERLGEFLEEWRMPDMQVEDAIRKLGELTVYAELLNDQELIEKVKEKIEEYDYIFRGYPLKTSEAEEIMRYGLKWTELYMLIIAPREISTPLDEVSVSALKSAENMYYENMNYAKTVNSEADELMNRAQSILEDIGASNLPLPEPGFSVSLREMSKETLRDKTNKLYEVMEISEKGLWKCDEAIVALEEAERYARIAGDKEKLKAVEEFKVQVMAKRQLFEKLLKWASAWIGQLEGVLE</sequence>
<comment type="caution">
    <text evidence="1">The sequence shown here is derived from an EMBL/GenBank/DDBJ whole genome shotgun (WGS) entry which is preliminary data.</text>
</comment>
<proteinExistence type="predicted"/>
<dbReference type="EMBL" id="QMNG01000102">
    <property type="protein sequence ID" value="RLC35932.1"/>
    <property type="molecule type" value="Genomic_DNA"/>
</dbReference>
<evidence type="ECO:0000313" key="2">
    <source>
        <dbReference type="Proteomes" id="UP000281261"/>
    </source>
</evidence>
<name>A0A420ZB27_UNCK3</name>